<sequence length="379" mass="41693">MASAFITNALRVNFDSVLWIHDNEFMATQLLPSGEAKTFPPLKILSAKTVNTYIATNKTIDARGESDEPVVAKIAIVKKKSVSRKKSVSIADKDADDVHVEKRTTSGKAVSKEKDQALLSMAQDAVATQALEPISAVPAARPHAQKPTAPKRKLRMTTGSDDEIFEKEPAVETMVVKQKETTYVNDVDTIIEQVISETAQMGTDVIEPDFGEDIAMGTDLTDMEEPVRTPGDMMLPSVFAAEPTKIKFSNGISIPRVANGDCFNANLPKIALADMGKAPLDEPDTIKGHPAREMFHLICGDIEFLVQLRERVIDEVATFFSSFSLCLLAVLKSLNGIAANEEKVLTWGETDSVQIALQRILYILAKYREMLLRKFLESH</sequence>
<reference evidence="1 2" key="1">
    <citation type="journal article" date="2015" name="Proc. Natl. Acad. Sci. U.S.A.">
        <title>The resurrection genome of Boea hygrometrica: A blueprint for survival of dehydration.</title>
        <authorList>
            <person name="Xiao L."/>
            <person name="Yang G."/>
            <person name="Zhang L."/>
            <person name="Yang X."/>
            <person name="Zhao S."/>
            <person name="Ji Z."/>
            <person name="Zhou Q."/>
            <person name="Hu M."/>
            <person name="Wang Y."/>
            <person name="Chen M."/>
            <person name="Xu Y."/>
            <person name="Jin H."/>
            <person name="Xiao X."/>
            <person name="Hu G."/>
            <person name="Bao F."/>
            <person name="Hu Y."/>
            <person name="Wan P."/>
            <person name="Li L."/>
            <person name="Deng X."/>
            <person name="Kuang T."/>
            <person name="Xiang C."/>
            <person name="Zhu J.K."/>
            <person name="Oliver M.J."/>
            <person name="He Y."/>
        </authorList>
    </citation>
    <scope>NUCLEOTIDE SEQUENCE [LARGE SCALE GENOMIC DNA]</scope>
    <source>
        <strain evidence="2">cv. XS01</strain>
    </source>
</reference>
<gene>
    <name evidence="1" type="ORF">F511_25642</name>
</gene>
<protein>
    <submittedName>
        <fullName evidence="1">Vacuolar protein sorting-associated protein 51</fullName>
    </submittedName>
</protein>
<dbReference type="AlphaFoldDB" id="A0A2Z7BRR5"/>
<accession>A0A2Z7BRR5</accession>
<keyword evidence="2" id="KW-1185">Reference proteome</keyword>
<dbReference type="Proteomes" id="UP000250235">
    <property type="component" value="Unassembled WGS sequence"/>
</dbReference>
<organism evidence="1 2">
    <name type="scientific">Dorcoceras hygrometricum</name>
    <dbReference type="NCBI Taxonomy" id="472368"/>
    <lineage>
        <taxon>Eukaryota</taxon>
        <taxon>Viridiplantae</taxon>
        <taxon>Streptophyta</taxon>
        <taxon>Embryophyta</taxon>
        <taxon>Tracheophyta</taxon>
        <taxon>Spermatophyta</taxon>
        <taxon>Magnoliopsida</taxon>
        <taxon>eudicotyledons</taxon>
        <taxon>Gunneridae</taxon>
        <taxon>Pentapetalae</taxon>
        <taxon>asterids</taxon>
        <taxon>lamiids</taxon>
        <taxon>Lamiales</taxon>
        <taxon>Gesneriaceae</taxon>
        <taxon>Didymocarpoideae</taxon>
        <taxon>Trichosporeae</taxon>
        <taxon>Loxocarpinae</taxon>
        <taxon>Dorcoceras</taxon>
    </lineage>
</organism>
<evidence type="ECO:0000313" key="2">
    <source>
        <dbReference type="Proteomes" id="UP000250235"/>
    </source>
</evidence>
<name>A0A2Z7BRR5_9LAMI</name>
<dbReference type="EMBL" id="KV003161">
    <property type="protein sequence ID" value="KZV37074.1"/>
    <property type="molecule type" value="Genomic_DNA"/>
</dbReference>
<proteinExistence type="predicted"/>
<evidence type="ECO:0000313" key="1">
    <source>
        <dbReference type="EMBL" id="KZV37074.1"/>
    </source>
</evidence>